<evidence type="ECO:0000256" key="5">
    <source>
        <dbReference type="ARBA" id="ARBA00022741"/>
    </source>
</evidence>
<feature type="compositionally biased region" description="Pro residues" evidence="11">
    <location>
        <begin position="768"/>
        <end position="786"/>
    </location>
</feature>
<evidence type="ECO:0000256" key="4">
    <source>
        <dbReference type="ARBA" id="ARBA00022729"/>
    </source>
</evidence>
<feature type="region of interest" description="Disordered" evidence="11">
    <location>
        <begin position="750"/>
        <end position="808"/>
    </location>
</feature>
<dbReference type="PANTHER" id="PTHR24543">
    <property type="entry name" value="MULTICOPPER OXIDASE-RELATED"/>
    <property type="match status" value="1"/>
</dbReference>
<evidence type="ECO:0000256" key="1">
    <source>
        <dbReference type="ARBA" id="ARBA00004251"/>
    </source>
</evidence>
<evidence type="ECO:0000256" key="8">
    <source>
        <dbReference type="ARBA" id="ARBA00023136"/>
    </source>
</evidence>
<feature type="region of interest" description="Disordered" evidence="11">
    <location>
        <begin position="546"/>
        <end position="571"/>
    </location>
</feature>
<dbReference type="PROSITE" id="PS50022">
    <property type="entry name" value="FA58C_3"/>
    <property type="match status" value="1"/>
</dbReference>
<dbReference type="InterPro" id="IPR008979">
    <property type="entry name" value="Galactose-bd-like_sf"/>
</dbReference>
<protein>
    <submittedName>
        <fullName evidence="14">Discoidin domain-containing receptor 2</fullName>
    </submittedName>
</protein>
<keyword evidence="14" id="KW-0675">Receptor</keyword>
<evidence type="ECO:0000313" key="14">
    <source>
        <dbReference type="EMBL" id="THD28864.1"/>
    </source>
</evidence>
<evidence type="ECO:0000256" key="6">
    <source>
        <dbReference type="ARBA" id="ARBA00022840"/>
    </source>
</evidence>
<keyword evidence="9" id="KW-1015">Disulfide bond</keyword>
<evidence type="ECO:0000256" key="7">
    <source>
        <dbReference type="ARBA" id="ARBA00022989"/>
    </source>
</evidence>
<evidence type="ECO:0000256" key="3">
    <source>
        <dbReference type="ARBA" id="ARBA00022692"/>
    </source>
</evidence>
<evidence type="ECO:0000256" key="11">
    <source>
        <dbReference type="SAM" id="MobiDB-lite"/>
    </source>
</evidence>
<keyword evidence="8 12" id="KW-0472">Membrane</keyword>
<keyword evidence="2" id="KW-1003">Cell membrane</keyword>
<evidence type="ECO:0000256" key="9">
    <source>
        <dbReference type="ARBA" id="ARBA00023157"/>
    </source>
</evidence>
<comment type="subcellular location">
    <subcellularLocation>
        <location evidence="1">Cell membrane</location>
        <topology evidence="1">Single-pass type I membrane protein</topology>
    </subcellularLocation>
</comment>
<keyword evidence="15" id="KW-1185">Reference proteome</keyword>
<feature type="region of interest" description="Disordered" evidence="11">
    <location>
        <begin position="463"/>
        <end position="498"/>
    </location>
</feature>
<comment type="caution">
    <text evidence="14">The sequence shown here is derived from an EMBL/GenBank/DDBJ whole genome shotgun (WGS) entry which is preliminary data.</text>
</comment>
<evidence type="ECO:0000313" key="15">
    <source>
        <dbReference type="Proteomes" id="UP000230066"/>
    </source>
</evidence>
<dbReference type="Pfam" id="PF21114">
    <property type="entry name" value="DDR1-2_DS-like"/>
    <property type="match status" value="1"/>
</dbReference>
<evidence type="ECO:0000256" key="10">
    <source>
        <dbReference type="ARBA" id="ARBA00023180"/>
    </source>
</evidence>
<keyword evidence="3 12" id="KW-0812">Transmembrane</keyword>
<dbReference type="AlphaFoldDB" id="A0A4E0RRX0"/>
<reference evidence="14" key="1">
    <citation type="submission" date="2019-03" db="EMBL/GenBank/DDBJ databases">
        <title>Improved annotation for the trematode Fasciola hepatica.</title>
        <authorList>
            <person name="Choi Y.-J."/>
            <person name="Martin J."/>
            <person name="Mitreva M."/>
        </authorList>
    </citation>
    <scope>NUCLEOTIDE SEQUENCE [LARGE SCALE GENOMIC DNA]</scope>
</reference>
<feature type="transmembrane region" description="Helical" evidence="12">
    <location>
        <begin position="513"/>
        <end position="538"/>
    </location>
</feature>
<accession>A0A4E0RRX0</accession>
<dbReference type="Pfam" id="PF00754">
    <property type="entry name" value="F5_F8_type_C"/>
    <property type="match status" value="1"/>
</dbReference>
<keyword evidence="4" id="KW-0732">Signal</keyword>
<dbReference type="Gene3D" id="2.60.120.260">
    <property type="entry name" value="Galactose-binding domain-like"/>
    <property type="match status" value="1"/>
</dbReference>
<gene>
    <name evidence="14" type="ORF">D915_000296</name>
</gene>
<organism evidence="14 15">
    <name type="scientific">Fasciola hepatica</name>
    <name type="common">Liver fluke</name>
    <dbReference type="NCBI Taxonomy" id="6192"/>
    <lineage>
        <taxon>Eukaryota</taxon>
        <taxon>Metazoa</taxon>
        <taxon>Spiralia</taxon>
        <taxon>Lophotrochozoa</taxon>
        <taxon>Platyhelminthes</taxon>
        <taxon>Trematoda</taxon>
        <taxon>Digenea</taxon>
        <taxon>Plagiorchiida</taxon>
        <taxon>Echinostomata</taxon>
        <taxon>Echinostomatoidea</taxon>
        <taxon>Fasciolidae</taxon>
        <taxon>Fasciola</taxon>
    </lineage>
</organism>
<proteinExistence type="predicted"/>
<dbReference type="Proteomes" id="UP000230066">
    <property type="component" value="Unassembled WGS sequence"/>
</dbReference>
<feature type="compositionally biased region" description="Low complexity" evidence="11">
    <location>
        <begin position="750"/>
        <end position="761"/>
    </location>
</feature>
<dbReference type="InterPro" id="IPR000421">
    <property type="entry name" value="FA58C"/>
</dbReference>
<evidence type="ECO:0000256" key="2">
    <source>
        <dbReference type="ARBA" id="ARBA00022475"/>
    </source>
</evidence>
<dbReference type="EMBL" id="JXXN02000054">
    <property type="protein sequence ID" value="THD28864.1"/>
    <property type="molecule type" value="Genomic_DNA"/>
</dbReference>
<dbReference type="GO" id="GO:0005524">
    <property type="term" value="F:ATP binding"/>
    <property type="evidence" value="ECO:0007669"/>
    <property type="project" value="UniProtKB-KW"/>
</dbReference>
<name>A0A4E0RRX0_FASHE</name>
<dbReference type="Gene3D" id="2.60.120.1190">
    <property type="match status" value="1"/>
</dbReference>
<feature type="region of interest" description="Disordered" evidence="11">
    <location>
        <begin position="1022"/>
        <end position="1057"/>
    </location>
</feature>
<dbReference type="GO" id="GO:0005886">
    <property type="term" value="C:plasma membrane"/>
    <property type="evidence" value="ECO:0007669"/>
    <property type="project" value="UniProtKB-SubCell"/>
</dbReference>
<keyword evidence="10" id="KW-0325">Glycoprotein</keyword>
<keyword evidence="6" id="KW-0067">ATP-binding</keyword>
<evidence type="ECO:0000256" key="12">
    <source>
        <dbReference type="SAM" id="Phobius"/>
    </source>
</evidence>
<sequence length="1057" mass="114625">MWFSVSLIPLSTGGGSVSEIFYQQILRGLCLLCIGTFVIASDPAGVKRINKELAQITLAPAAFSASSVYNNQPEFQAHKANLVVFASQEESSGAWCPAVPVQNRLTEWLQVDFDTAKLMAVLFTEGRATSPNAFVPSFLIRYQRQDGQRWYDYRMRNGTKLLHANHNALTVATRLDPPIVAKRFRLYPYNELEPRLMCLRLAVYGEAFDDGVVEYTIPEGDVYRMDPRLHVPLNDSSYDGWWTNTPGSSDLATWPGFKTLSNSADRRAYLHGGLGLLMDKQYYDGPLPEPEGSHNVVGWFRRQHSTPSGRVQLIFAFDQIRNFTEARFHVLNSLNYVAVFQRALIQFSVGGQHFNRHNPPALLDVRRDIHNRQARWVTVPLEHRVGRFLRITLWFDYDWIVLSEVGFDSYPILEHTVPTEKASDPIRPIPGVDLAELNSEIGDISDTATRLAGPTEAIAQAVASRSSSNIQPDEGKPAQTGSVEKDLQTTSDKMPVDLSSGLTPRARVSNIPYIVAIVCCCLGSIAFASLFVFMVYRLKRYRRKRAKKLRKTQPSSTMDGMKPPPGTAQHVPATAQTHQFLLTNSQNTGAPLFPVTCGNSMTISPSGTLASLYPNNSFQYNPLKGMATTFGYQPGYKVTDNGNSFATLQSPNHTLNTPLMAPQTLSTLSPMLSEQLNSANYKPITAALDQESLFTLQLLQHASNPGSNLSSMGGLTLARRGMPDASAFVSYPLVTMPPAGMLNLVPPCSTSSTGSVTNTNTMAAKMPFRPPPPPDQPLPPLPPPSTSPDGACQPLPLPNSSTGATGGGQLMGTPVALYAASFPVENGLSASFDPSMPEYASASMFSGNGSVRQCSTLNSDITNDALKSRGNSGETYCIPHQNGLHQHFGLWTSTGSAFSTSYTGCLTSTANGHLPGLAKSGMNANNTSETFTGSSLDSSGLYYLANPPDSAQRNAPGLVTLAESQPLFLSTYGPQPGSLIPLNGMTTFLSNGGQTAVNEATFPYPTQTRHHLSDLSRTADIIPQNNGNPAEMPGSHHSPVLLPVSTSKNKSATDPSS</sequence>
<feature type="compositionally biased region" description="Polar residues" evidence="11">
    <location>
        <begin position="1044"/>
        <end position="1057"/>
    </location>
</feature>
<dbReference type="InterPro" id="IPR048525">
    <property type="entry name" value="DDR1-2_DS-like"/>
</dbReference>
<feature type="domain" description="F5/8 type C" evidence="13">
    <location>
        <begin position="46"/>
        <end position="206"/>
    </location>
</feature>
<keyword evidence="5" id="KW-0547">Nucleotide-binding</keyword>
<evidence type="ECO:0000259" key="13">
    <source>
        <dbReference type="PROSITE" id="PS50022"/>
    </source>
</evidence>
<dbReference type="SUPFAM" id="SSF49785">
    <property type="entry name" value="Galactose-binding domain-like"/>
    <property type="match status" value="1"/>
</dbReference>
<keyword evidence="7 12" id="KW-1133">Transmembrane helix</keyword>